<sequence>MLTLIIGNKNYSSWSMRPWVLMRHFGIDFTERPLRLYAPEFHAALAPITPTQTVPVLLDGDLVVPDSLAIAEYLAERHPEHAIWPADPVLRARARVLCANMHAGFQNLRQQMPMNIEAELPGLGWNLAVQRDIDRICALWDGALKMSGGPFLFGAFGAADAFYAPVCTRFRTYAPELPGFAADYVDRVLDAPAVRQWCDEGRAEHDFLPQGEPYRARPGRA</sequence>
<dbReference type="InterPro" id="IPR036282">
    <property type="entry name" value="Glutathione-S-Trfase_C_sf"/>
</dbReference>
<proteinExistence type="predicted"/>
<protein>
    <submittedName>
        <fullName evidence="2">Glutathione S-transferase YfcF</fullName>
        <ecNumber evidence="2">2.5.1.18</ecNumber>
    </submittedName>
</protein>
<dbReference type="EMBL" id="MLJW01000274">
    <property type="protein sequence ID" value="OIQ90977.1"/>
    <property type="molecule type" value="Genomic_DNA"/>
</dbReference>
<dbReference type="GO" id="GO:0016034">
    <property type="term" value="F:maleylacetoacetate isomerase activity"/>
    <property type="evidence" value="ECO:0007669"/>
    <property type="project" value="TreeGrafter"/>
</dbReference>
<organism evidence="2">
    <name type="scientific">mine drainage metagenome</name>
    <dbReference type="NCBI Taxonomy" id="410659"/>
    <lineage>
        <taxon>unclassified sequences</taxon>
        <taxon>metagenomes</taxon>
        <taxon>ecological metagenomes</taxon>
    </lineage>
</organism>
<dbReference type="AlphaFoldDB" id="A0A1J5R4Z3"/>
<dbReference type="PANTHER" id="PTHR42673">
    <property type="entry name" value="MALEYLACETOACETATE ISOMERASE"/>
    <property type="match status" value="1"/>
</dbReference>
<dbReference type="Pfam" id="PF13409">
    <property type="entry name" value="GST_N_2"/>
    <property type="match status" value="1"/>
</dbReference>
<dbReference type="GO" id="GO:0006749">
    <property type="term" value="P:glutathione metabolic process"/>
    <property type="evidence" value="ECO:0007669"/>
    <property type="project" value="TreeGrafter"/>
</dbReference>
<dbReference type="SFLD" id="SFLDS00019">
    <property type="entry name" value="Glutathione_Transferase_(cytos"/>
    <property type="match status" value="1"/>
</dbReference>
<reference evidence="2" key="1">
    <citation type="submission" date="2016-10" db="EMBL/GenBank/DDBJ databases">
        <title>Sequence of Gallionella enrichment culture.</title>
        <authorList>
            <person name="Poehlein A."/>
            <person name="Muehling M."/>
            <person name="Daniel R."/>
        </authorList>
    </citation>
    <scope>NUCLEOTIDE SEQUENCE</scope>
</reference>
<dbReference type="Gene3D" id="3.40.30.10">
    <property type="entry name" value="Glutaredoxin"/>
    <property type="match status" value="1"/>
</dbReference>
<dbReference type="GO" id="GO:0006559">
    <property type="term" value="P:L-phenylalanine catabolic process"/>
    <property type="evidence" value="ECO:0007669"/>
    <property type="project" value="TreeGrafter"/>
</dbReference>
<dbReference type="InterPro" id="IPR004045">
    <property type="entry name" value="Glutathione_S-Trfase_N"/>
</dbReference>
<dbReference type="SUPFAM" id="SSF47616">
    <property type="entry name" value="GST C-terminal domain-like"/>
    <property type="match status" value="1"/>
</dbReference>
<dbReference type="EC" id="2.5.1.18" evidence="2"/>
<dbReference type="PROSITE" id="PS50404">
    <property type="entry name" value="GST_NTER"/>
    <property type="match status" value="1"/>
</dbReference>
<dbReference type="Gene3D" id="1.20.1050.10">
    <property type="match status" value="1"/>
</dbReference>
<accession>A0A1J5R4Z3</accession>
<dbReference type="InterPro" id="IPR036249">
    <property type="entry name" value="Thioredoxin-like_sf"/>
</dbReference>
<comment type="caution">
    <text evidence="2">The sequence shown here is derived from an EMBL/GenBank/DDBJ whole genome shotgun (WGS) entry which is preliminary data.</text>
</comment>
<evidence type="ECO:0000313" key="2">
    <source>
        <dbReference type="EMBL" id="OIQ90977.1"/>
    </source>
</evidence>
<dbReference type="CDD" id="cd03043">
    <property type="entry name" value="GST_N_1"/>
    <property type="match status" value="1"/>
</dbReference>
<dbReference type="CDD" id="cd03194">
    <property type="entry name" value="GST_C_3"/>
    <property type="match status" value="1"/>
</dbReference>
<evidence type="ECO:0000259" key="1">
    <source>
        <dbReference type="PROSITE" id="PS50404"/>
    </source>
</evidence>
<dbReference type="Pfam" id="PF13410">
    <property type="entry name" value="GST_C_2"/>
    <property type="match status" value="1"/>
</dbReference>
<dbReference type="GO" id="GO:0004364">
    <property type="term" value="F:glutathione transferase activity"/>
    <property type="evidence" value="ECO:0007669"/>
    <property type="project" value="UniProtKB-EC"/>
</dbReference>
<name>A0A1J5R4Z3_9ZZZZ</name>
<gene>
    <name evidence="2" type="primary">yfcF_2</name>
    <name evidence="2" type="ORF">GALL_271170</name>
</gene>
<keyword evidence="2" id="KW-0808">Transferase</keyword>
<dbReference type="InterPro" id="IPR040079">
    <property type="entry name" value="Glutathione_S-Trfase"/>
</dbReference>
<feature type="domain" description="GST N-terminal" evidence="1">
    <location>
        <begin position="2"/>
        <end position="82"/>
    </location>
</feature>
<dbReference type="PANTHER" id="PTHR42673:SF4">
    <property type="entry name" value="MALEYLACETOACETATE ISOMERASE"/>
    <property type="match status" value="1"/>
</dbReference>
<dbReference type="SUPFAM" id="SSF52833">
    <property type="entry name" value="Thioredoxin-like"/>
    <property type="match status" value="1"/>
</dbReference>